<name>A0A8D8D0Y5_CULPI</name>
<protein>
    <submittedName>
        <fullName evidence="1">(northern house mosquito) hypothetical protein</fullName>
    </submittedName>
</protein>
<evidence type="ECO:0000313" key="1">
    <source>
        <dbReference type="EMBL" id="CAG6502354.1"/>
    </source>
</evidence>
<proteinExistence type="predicted"/>
<reference evidence="1" key="1">
    <citation type="submission" date="2021-05" db="EMBL/GenBank/DDBJ databases">
        <authorList>
            <person name="Alioto T."/>
            <person name="Alioto T."/>
            <person name="Gomez Garrido J."/>
        </authorList>
    </citation>
    <scope>NUCLEOTIDE SEQUENCE</scope>
</reference>
<accession>A0A8D8D0Y5</accession>
<sequence length="119" mass="13610">MGNDSLFLTCWATVAFFLTPVLVLPDLNVVAGLGCCYRKFEGCLFRRFKGSSGVTSVLTGEGDWLTVRLRLIHWILYGIRGHILWIQRLFVETGSLPRSVVFVYVLNDRKKRACEKIKR</sequence>
<dbReference type="AlphaFoldDB" id="A0A8D8D0Y5"/>
<organism evidence="1">
    <name type="scientific">Culex pipiens</name>
    <name type="common">House mosquito</name>
    <dbReference type="NCBI Taxonomy" id="7175"/>
    <lineage>
        <taxon>Eukaryota</taxon>
        <taxon>Metazoa</taxon>
        <taxon>Ecdysozoa</taxon>
        <taxon>Arthropoda</taxon>
        <taxon>Hexapoda</taxon>
        <taxon>Insecta</taxon>
        <taxon>Pterygota</taxon>
        <taxon>Neoptera</taxon>
        <taxon>Endopterygota</taxon>
        <taxon>Diptera</taxon>
        <taxon>Nematocera</taxon>
        <taxon>Culicoidea</taxon>
        <taxon>Culicidae</taxon>
        <taxon>Culicinae</taxon>
        <taxon>Culicini</taxon>
        <taxon>Culex</taxon>
        <taxon>Culex</taxon>
    </lineage>
</organism>
<dbReference type="EMBL" id="HBUE01144672">
    <property type="protein sequence ID" value="CAG6502354.1"/>
    <property type="molecule type" value="Transcribed_RNA"/>
</dbReference>
<dbReference type="EMBL" id="HBUE01249520">
    <property type="protein sequence ID" value="CAG6553593.1"/>
    <property type="molecule type" value="Transcribed_RNA"/>
</dbReference>